<accession>U2QAG6</accession>
<dbReference type="AlphaFoldDB" id="U2QAG6"/>
<evidence type="ECO:0000313" key="1">
    <source>
        <dbReference type="EMBL" id="ERK38318.1"/>
    </source>
</evidence>
<organism evidence="1 2">
    <name type="scientific">Segatella baroniae F0067</name>
    <dbReference type="NCBI Taxonomy" id="1115809"/>
    <lineage>
        <taxon>Bacteria</taxon>
        <taxon>Pseudomonadati</taxon>
        <taxon>Bacteroidota</taxon>
        <taxon>Bacteroidia</taxon>
        <taxon>Bacteroidales</taxon>
        <taxon>Prevotellaceae</taxon>
        <taxon>Segatella</taxon>
    </lineage>
</organism>
<keyword evidence="2" id="KW-1185">Reference proteome</keyword>
<dbReference type="PATRIC" id="fig|1115809.3.peg.2370"/>
<gene>
    <name evidence="1" type="ORF">HMPREF9135_0932</name>
</gene>
<evidence type="ECO:0000313" key="2">
    <source>
        <dbReference type="Proteomes" id="UP000016648"/>
    </source>
</evidence>
<comment type="caution">
    <text evidence="1">The sequence shown here is derived from an EMBL/GenBank/DDBJ whole genome shotgun (WGS) entry which is preliminary data.</text>
</comment>
<dbReference type="Proteomes" id="UP000016648">
    <property type="component" value="Unassembled WGS sequence"/>
</dbReference>
<name>U2QAG6_9BACT</name>
<evidence type="ECO:0008006" key="3">
    <source>
        <dbReference type="Google" id="ProtNLM"/>
    </source>
</evidence>
<proteinExistence type="predicted"/>
<dbReference type="RefSeq" id="WP_021590580.1">
    <property type="nucleotide sequence ID" value="NZ_AWEY01000039.1"/>
</dbReference>
<reference evidence="1 2" key="1">
    <citation type="submission" date="2013-08" db="EMBL/GenBank/DDBJ databases">
        <authorList>
            <person name="Durkin A.S."/>
            <person name="Haft D.R."/>
            <person name="McCorrison J."/>
            <person name="Torralba M."/>
            <person name="Gillis M."/>
            <person name="Haft D.H."/>
            <person name="Methe B."/>
            <person name="Sutton G."/>
            <person name="Nelson K.E."/>
        </authorList>
    </citation>
    <scope>NUCLEOTIDE SEQUENCE [LARGE SCALE GENOMIC DNA]</scope>
    <source>
        <strain evidence="1 2">F0067</strain>
    </source>
</reference>
<dbReference type="EMBL" id="AWEY01000039">
    <property type="protein sequence ID" value="ERK38318.1"/>
    <property type="molecule type" value="Genomic_DNA"/>
</dbReference>
<protein>
    <recommendedName>
        <fullName evidence="3">FeoB-associated Cys-rich membrane protein</fullName>
    </recommendedName>
</protein>
<dbReference type="Pfam" id="PF12669">
    <property type="entry name" value="FeoB_associated"/>
    <property type="match status" value="1"/>
</dbReference>
<sequence length="52" mass="5882">MQTFIIAVILLLCLLYVGYRTREAIKHANDKCHGCSGCALKDLKDLKNCKKK</sequence>